<gene>
    <name evidence="3" type="ORF">IN07_07550</name>
</gene>
<comment type="caution">
    <text evidence="3">The sequence shown here is derived from an EMBL/GenBank/DDBJ whole genome shotgun (WGS) entry which is preliminary data.</text>
</comment>
<proteinExistence type="predicted"/>
<organism evidence="3 4">
    <name type="scientific">Modestobacter caceresii</name>
    <dbReference type="NCBI Taxonomy" id="1522368"/>
    <lineage>
        <taxon>Bacteria</taxon>
        <taxon>Bacillati</taxon>
        <taxon>Actinomycetota</taxon>
        <taxon>Actinomycetes</taxon>
        <taxon>Geodermatophilales</taxon>
        <taxon>Geodermatophilaceae</taxon>
        <taxon>Modestobacter</taxon>
    </lineage>
</organism>
<name>A0A098Y9Y4_9ACTN</name>
<dbReference type="Proteomes" id="UP000029713">
    <property type="component" value="Unassembled WGS sequence"/>
</dbReference>
<dbReference type="AlphaFoldDB" id="A0A098Y9Y4"/>
<feature type="compositionally biased region" description="Basic and acidic residues" evidence="1">
    <location>
        <begin position="74"/>
        <end position="85"/>
    </location>
</feature>
<keyword evidence="4" id="KW-1185">Reference proteome</keyword>
<dbReference type="InterPro" id="IPR056003">
    <property type="entry name" value="CT398_CC_hairpin"/>
</dbReference>
<dbReference type="PANTHER" id="PTHR39082:SF1">
    <property type="entry name" value="SCAVENGER RECEPTOR CLASS A MEMBER 3"/>
    <property type="match status" value="1"/>
</dbReference>
<feature type="region of interest" description="Disordered" evidence="1">
    <location>
        <begin position="74"/>
        <end position="94"/>
    </location>
</feature>
<dbReference type="Pfam" id="PF24481">
    <property type="entry name" value="CT398_CC"/>
    <property type="match status" value="1"/>
</dbReference>
<dbReference type="InterPro" id="IPR052376">
    <property type="entry name" value="Oxidative_Scav/Glycosyltrans"/>
</dbReference>
<feature type="domain" description="CT398-like coiled coil hairpin" evidence="2">
    <location>
        <begin position="14"/>
        <end position="193"/>
    </location>
</feature>
<evidence type="ECO:0000313" key="3">
    <source>
        <dbReference type="EMBL" id="KGH47247.1"/>
    </source>
</evidence>
<evidence type="ECO:0000259" key="2">
    <source>
        <dbReference type="Pfam" id="PF24481"/>
    </source>
</evidence>
<protein>
    <recommendedName>
        <fullName evidence="2">CT398-like coiled coil hairpin domain-containing protein</fullName>
    </recommendedName>
</protein>
<dbReference type="OrthoDB" id="9784388at2"/>
<dbReference type="STRING" id="1522368.IN07_07550"/>
<sequence>MQADHFDQQKLLALAAEDVALAQLAHRKRTLPELAAVDAAQEAQRALVDDVVRAETEVRDLDREQKRLEGDVDTVRQRAARDQSRMDSGGATPKEITGLQHELESLKRRQADLEDQVLELMERREAADTALATAQGGLAGAQADQEQAEQRRDAALADIAEATGQHRAKRDEIAGTIPADLLKVYDRVATQTGSTGAAELKARRCQGCRIEFYGTELASYRNADPHTVLRCENCNRVLVRTAESGL</sequence>
<dbReference type="RefSeq" id="WP_036334773.1">
    <property type="nucleotide sequence ID" value="NZ_JPMX01000024.1"/>
</dbReference>
<dbReference type="Gene3D" id="1.10.287.1490">
    <property type="match status" value="1"/>
</dbReference>
<evidence type="ECO:0000256" key="1">
    <source>
        <dbReference type="SAM" id="MobiDB-lite"/>
    </source>
</evidence>
<dbReference type="EMBL" id="JPMX01000024">
    <property type="protein sequence ID" value="KGH47247.1"/>
    <property type="molecule type" value="Genomic_DNA"/>
</dbReference>
<evidence type="ECO:0000313" key="4">
    <source>
        <dbReference type="Proteomes" id="UP000029713"/>
    </source>
</evidence>
<reference evidence="3 4" key="1">
    <citation type="submission" date="2014-07" db="EMBL/GenBank/DDBJ databases">
        <title>Biosystematic studies on Modestobacter strains isolated from extreme hyper-arid desert soil and from historic building.</title>
        <authorList>
            <person name="Bukarasam K."/>
            <person name="Bull A."/>
            <person name="Girard G."/>
            <person name="van Wezel G."/>
            <person name="Goodfellow M."/>
        </authorList>
    </citation>
    <scope>NUCLEOTIDE SEQUENCE [LARGE SCALE GENOMIC DNA]</scope>
    <source>
        <strain evidence="3 4">KNN45-2b</strain>
    </source>
</reference>
<accession>A0A098Y9Y4</accession>
<dbReference type="PANTHER" id="PTHR39082">
    <property type="entry name" value="PHOSPHOLIPASE C-BETA-2-RELATED"/>
    <property type="match status" value="1"/>
</dbReference>